<keyword evidence="2" id="KW-1185">Reference proteome</keyword>
<dbReference type="Proteomes" id="UP000314294">
    <property type="component" value="Unassembled WGS sequence"/>
</dbReference>
<proteinExistence type="predicted"/>
<gene>
    <name evidence="1" type="ORF">EYF80_004468</name>
</gene>
<organism evidence="1 2">
    <name type="scientific">Liparis tanakae</name>
    <name type="common">Tanaka's snailfish</name>
    <dbReference type="NCBI Taxonomy" id="230148"/>
    <lineage>
        <taxon>Eukaryota</taxon>
        <taxon>Metazoa</taxon>
        <taxon>Chordata</taxon>
        <taxon>Craniata</taxon>
        <taxon>Vertebrata</taxon>
        <taxon>Euteleostomi</taxon>
        <taxon>Actinopterygii</taxon>
        <taxon>Neopterygii</taxon>
        <taxon>Teleostei</taxon>
        <taxon>Neoteleostei</taxon>
        <taxon>Acanthomorphata</taxon>
        <taxon>Eupercaria</taxon>
        <taxon>Perciformes</taxon>
        <taxon>Cottioidei</taxon>
        <taxon>Cottales</taxon>
        <taxon>Liparidae</taxon>
        <taxon>Liparis</taxon>
    </lineage>
</organism>
<protein>
    <submittedName>
        <fullName evidence="1">Uncharacterized protein</fullName>
    </submittedName>
</protein>
<name>A0A4Z2J5I3_9TELE</name>
<dbReference type="EMBL" id="SRLO01000021">
    <property type="protein sequence ID" value="TNN85446.1"/>
    <property type="molecule type" value="Genomic_DNA"/>
</dbReference>
<dbReference type="AlphaFoldDB" id="A0A4Z2J5I3"/>
<evidence type="ECO:0000313" key="1">
    <source>
        <dbReference type="EMBL" id="TNN85446.1"/>
    </source>
</evidence>
<accession>A0A4Z2J5I3</accession>
<comment type="caution">
    <text evidence="1">The sequence shown here is derived from an EMBL/GenBank/DDBJ whole genome shotgun (WGS) entry which is preliminary data.</text>
</comment>
<reference evidence="1 2" key="1">
    <citation type="submission" date="2019-03" db="EMBL/GenBank/DDBJ databases">
        <title>First draft genome of Liparis tanakae, snailfish: a comprehensive survey of snailfish specific genes.</title>
        <authorList>
            <person name="Kim W."/>
            <person name="Song I."/>
            <person name="Jeong J.-H."/>
            <person name="Kim D."/>
            <person name="Kim S."/>
            <person name="Ryu S."/>
            <person name="Song J.Y."/>
            <person name="Lee S.K."/>
        </authorList>
    </citation>
    <scope>NUCLEOTIDE SEQUENCE [LARGE SCALE GENOMIC DNA]</scope>
    <source>
        <tissue evidence="1">Muscle</tissue>
    </source>
</reference>
<sequence length="135" mass="14401">MEILQFGRGGGGGGEGDIRLKSHAKWRLWIIQAACRGEGSGLYACLVGVGGHLFSGSSTPEQETGSSALTLSAELPPSPYISLKWQQRRCWGPRGLRNQRALPELTKLVPSLSLPALASLVKTTSPIKRAEYGAV</sequence>
<evidence type="ECO:0000313" key="2">
    <source>
        <dbReference type="Proteomes" id="UP000314294"/>
    </source>
</evidence>